<keyword evidence="5" id="KW-0798">TonB box</keyword>
<comment type="subcellular location">
    <subcellularLocation>
        <location evidence="1 8">Cell outer membrane</location>
        <topology evidence="1 8">Multi-pass membrane protein</topology>
    </subcellularLocation>
</comment>
<evidence type="ECO:0000256" key="4">
    <source>
        <dbReference type="ARBA" id="ARBA00022692"/>
    </source>
</evidence>
<evidence type="ECO:0000313" key="11">
    <source>
        <dbReference type="Proteomes" id="UP000009282"/>
    </source>
</evidence>
<dbReference type="HOGENOM" id="CLU_014873_0_0_6"/>
<reference evidence="10 11" key="1">
    <citation type="journal article" date="2011" name="J. Bacteriol.">
        <title>Complete genome sequence of seawater bacterium Glaciecola nitratireducens FR1064T.</title>
        <authorList>
            <person name="Bian F."/>
            <person name="Qin Q.L."/>
            <person name="Xie B.B."/>
            <person name="Shu Y.L."/>
            <person name="Zhang X.Y."/>
            <person name="Yu Y."/>
            <person name="Chen B."/>
            <person name="Chen X.L."/>
            <person name="Zhou B.C."/>
            <person name="Zhang Y.Z."/>
        </authorList>
    </citation>
    <scope>NUCLEOTIDE SEQUENCE [LARGE SCALE GENOMIC DNA]</scope>
    <source>
        <strain evidence="11">JCM 12485 / KCTC 12276 / FR1064</strain>
    </source>
</reference>
<evidence type="ECO:0000256" key="5">
    <source>
        <dbReference type="ARBA" id="ARBA00023077"/>
    </source>
</evidence>
<dbReference type="PANTHER" id="PTHR30069:SF49">
    <property type="entry name" value="OUTER MEMBRANE PROTEIN C"/>
    <property type="match status" value="1"/>
</dbReference>
<dbReference type="SUPFAM" id="SSF56935">
    <property type="entry name" value="Porins"/>
    <property type="match status" value="1"/>
</dbReference>
<evidence type="ECO:0000256" key="2">
    <source>
        <dbReference type="ARBA" id="ARBA00022448"/>
    </source>
</evidence>
<dbReference type="GO" id="GO:0044718">
    <property type="term" value="P:siderophore transmembrane transport"/>
    <property type="evidence" value="ECO:0007669"/>
    <property type="project" value="TreeGrafter"/>
</dbReference>
<gene>
    <name evidence="10" type="ordered locus">GNIT_0578</name>
</gene>
<accession>G4QEG9</accession>
<evidence type="ECO:0000256" key="3">
    <source>
        <dbReference type="ARBA" id="ARBA00022452"/>
    </source>
</evidence>
<sequence length="764" mass="83675">MTSRCDFSPLHSGNAGNKIKNGIKQSANVTKRNFIKFSPVAAVLLAFSVPSYALSEALLPHQDIGQEPTSTLKNEQESISMLDATSTKAIERIEVVGQINTGLMESEIKLANTSSPDLRSQLSQIPGVSVNGNGLVSGIVQYRGLFGDRLKVKIDGLEIAGAGPNAMDSPLSHALGNNQIVTLYQGIAPVSVGYETLAGAIEIKDAQPILGASSAFDARSTLLASWFSNNDAKMLGANVAVANNQNYISFQGQFQEADNYSSGNGDIVPSTFYERSGLKFAAARYTDDYELDFLVGSRNTNESGTPALAMDISFVDSVWYKFGLAKIIGSDWKVKAKIFGNQNEHIMTNFDLRFTPLPAAHRKNTVDSDAVGMDLNFIQTSVQNNWKFGANYYSQFHDSRITNPNNMAFFIQNFTNVQREVGSVYIEYDIAANPFKSINKNNNVHWQLGGRVTHVAYDADEVGSNMTMMNPNVAALANGFNDSEKALDFDLVDAVIKAETRINDHLQATLSFGQKERAPSYQELYSWFPLGVSAGLADGRNYLGNLNLEKETAGQIDAGLQFRYNSLTVMGNIFYHRIDNYIIGVPTNNIAANMIATMMGAQQPLQWDNRKAKLYGADLYLSKTIGSYWQATLSAQWVEGELTESIDGQRYPLYRIAPLSGNIGLHWNKDSLDVSLSVIIADAQDEVSSLQNETTTPGYAVWNLNMHYQMTPALTLSLIAENLLDKEYAQHLGGVNRVAGSEIAVGQKVSEIGRNIGLHAEYAF</sequence>
<dbReference type="GO" id="GO:0015344">
    <property type="term" value="F:siderophore uptake transmembrane transporter activity"/>
    <property type="evidence" value="ECO:0007669"/>
    <property type="project" value="TreeGrafter"/>
</dbReference>
<proteinExistence type="inferred from homology"/>
<dbReference type="EMBL" id="CP003060">
    <property type="protein sequence ID" value="AEP28732.1"/>
    <property type="molecule type" value="Genomic_DNA"/>
</dbReference>
<dbReference type="InterPro" id="IPR037066">
    <property type="entry name" value="Plug_dom_sf"/>
</dbReference>
<keyword evidence="2 8" id="KW-0813">Transport</keyword>
<organism evidence="10 11">
    <name type="scientific">Glaciecola nitratireducens (strain JCM 12485 / KCTC 12276 / FR1064)</name>
    <dbReference type="NCBI Taxonomy" id="1085623"/>
    <lineage>
        <taxon>Bacteria</taxon>
        <taxon>Pseudomonadati</taxon>
        <taxon>Pseudomonadota</taxon>
        <taxon>Gammaproteobacteria</taxon>
        <taxon>Alteromonadales</taxon>
        <taxon>Alteromonadaceae</taxon>
        <taxon>Brumicola</taxon>
    </lineage>
</organism>
<dbReference type="GO" id="GO:0009279">
    <property type="term" value="C:cell outer membrane"/>
    <property type="evidence" value="ECO:0007669"/>
    <property type="project" value="UniProtKB-SubCell"/>
</dbReference>
<keyword evidence="3 8" id="KW-1134">Transmembrane beta strand</keyword>
<dbReference type="PROSITE" id="PS52016">
    <property type="entry name" value="TONB_DEPENDENT_REC_3"/>
    <property type="match status" value="1"/>
</dbReference>
<dbReference type="KEGG" id="gni:GNIT_0578"/>
<keyword evidence="7 8" id="KW-0998">Cell outer membrane</keyword>
<evidence type="ECO:0000256" key="8">
    <source>
        <dbReference type="PROSITE-ProRule" id="PRU01360"/>
    </source>
</evidence>
<dbReference type="InterPro" id="IPR039426">
    <property type="entry name" value="TonB-dep_rcpt-like"/>
</dbReference>
<feature type="domain" description="TonB-dependent receptor-like beta-barrel" evidence="9">
    <location>
        <begin position="275"/>
        <end position="723"/>
    </location>
</feature>
<evidence type="ECO:0000256" key="6">
    <source>
        <dbReference type="ARBA" id="ARBA00023136"/>
    </source>
</evidence>
<dbReference type="Gene3D" id="2.170.130.10">
    <property type="entry name" value="TonB-dependent receptor, plug domain"/>
    <property type="match status" value="1"/>
</dbReference>
<evidence type="ECO:0000313" key="10">
    <source>
        <dbReference type="EMBL" id="AEP28732.1"/>
    </source>
</evidence>
<dbReference type="Proteomes" id="UP000009282">
    <property type="component" value="Chromosome"/>
</dbReference>
<dbReference type="InterPro" id="IPR000531">
    <property type="entry name" value="Beta-barrel_TonB"/>
</dbReference>
<evidence type="ECO:0000256" key="7">
    <source>
        <dbReference type="ARBA" id="ARBA00023237"/>
    </source>
</evidence>
<keyword evidence="6 8" id="KW-0472">Membrane</keyword>
<dbReference type="eggNOG" id="COG4771">
    <property type="taxonomic scope" value="Bacteria"/>
</dbReference>
<evidence type="ECO:0000259" key="9">
    <source>
        <dbReference type="Pfam" id="PF00593"/>
    </source>
</evidence>
<evidence type="ECO:0000256" key="1">
    <source>
        <dbReference type="ARBA" id="ARBA00004571"/>
    </source>
</evidence>
<comment type="similarity">
    <text evidence="8">Belongs to the TonB-dependent receptor family.</text>
</comment>
<dbReference type="AlphaFoldDB" id="G4QEG9"/>
<dbReference type="OrthoDB" id="5332150at2"/>
<keyword evidence="11" id="KW-1185">Reference proteome</keyword>
<protein>
    <submittedName>
        <fullName evidence="10">TonB-dependent receptor</fullName>
    </submittedName>
</protein>
<dbReference type="RefSeq" id="WP_014107609.1">
    <property type="nucleotide sequence ID" value="NC_016041.1"/>
</dbReference>
<keyword evidence="4 8" id="KW-0812">Transmembrane</keyword>
<dbReference type="InterPro" id="IPR036942">
    <property type="entry name" value="Beta-barrel_TonB_sf"/>
</dbReference>
<dbReference type="Gene3D" id="2.40.170.20">
    <property type="entry name" value="TonB-dependent receptor, beta-barrel domain"/>
    <property type="match status" value="1"/>
</dbReference>
<name>G4QEG9_GLANF</name>
<keyword evidence="10" id="KW-0675">Receptor</keyword>
<dbReference type="Pfam" id="PF00593">
    <property type="entry name" value="TonB_dep_Rec_b-barrel"/>
    <property type="match status" value="1"/>
</dbReference>
<dbReference type="PANTHER" id="PTHR30069">
    <property type="entry name" value="TONB-DEPENDENT OUTER MEMBRANE RECEPTOR"/>
    <property type="match status" value="1"/>
</dbReference>
<dbReference type="STRING" id="1085623.GNIT_0578"/>